<comment type="function">
    <text evidence="8">Involved in peptidoglycan biosynthesis. Transports lipid-linked peptidoglycan precursors from the inner to the outer leaflet of the cytoplasmic membrane.</text>
</comment>
<evidence type="ECO:0000256" key="3">
    <source>
        <dbReference type="ARBA" id="ARBA00022692"/>
    </source>
</evidence>
<dbReference type="PANTHER" id="PTHR43486">
    <property type="entry name" value="LIPID II FLIPPASE MURJ-RELATED"/>
    <property type="match status" value="1"/>
</dbReference>
<keyword evidence="12" id="KW-1185">Reference proteome</keyword>
<keyword evidence="7 10" id="KW-0472">Membrane</keyword>
<name>A0ABW1U3L2_9BURK</name>
<feature type="transmembrane region" description="Helical" evidence="10">
    <location>
        <begin position="269"/>
        <end position="287"/>
    </location>
</feature>
<keyword evidence="3 10" id="KW-0812">Transmembrane</keyword>
<feature type="transmembrane region" description="Helical" evidence="10">
    <location>
        <begin position="299"/>
        <end position="323"/>
    </location>
</feature>
<comment type="similarity">
    <text evidence="9">Belongs to the MurJ/MviN family.</text>
</comment>
<feature type="transmembrane region" description="Helical" evidence="10">
    <location>
        <begin position="227"/>
        <end position="249"/>
    </location>
</feature>
<feature type="transmembrane region" description="Helical" evidence="10">
    <location>
        <begin position="406"/>
        <end position="425"/>
    </location>
</feature>
<evidence type="ECO:0000313" key="12">
    <source>
        <dbReference type="Proteomes" id="UP001596270"/>
    </source>
</evidence>
<keyword evidence="2" id="KW-1003">Cell membrane</keyword>
<evidence type="ECO:0000256" key="10">
    <source>
        <dbReference type="SAM" id="Phobius"/>
    </source>
</evidence>
<feature type="transmembrane region" description="Helical" evidence="10">
    <location>
        <begin position="343"/>
        <end position="368"/>
    </location>
</feature>
<feature type="transmembrane region" description="Helical" evidence="10">
    <location>
        <begin position="44"/>
        <end position="64"/>
    </location>
</feature>
<dbReference type="EMBL" id="JBHSRS010000084">
    <property type="protein sequence ID" value="MFC6284439.1"/>
    <property type="molecule type" value="Genomic_DNA"/>
</dbReference>
<feature type="transmembrane region" description="Helical" evidence="10">
    <location>
        <begin position="182"/>
        <end position="201"/>
    </location>
</feature>
<evidence type="ECO:0000256" key="4">
    <source>
        <dbReference type="ARBA" id="ARBA00022960"/>
    </source>
</evidence>
<evidence type="ECO:0000256" key="7">
    <source>
        <dbReference type="ARBA" id="ARBA00023136"/>
    </source>
</evidence>
<feature type="transmembrane region" description="Helical" evidence="10">
    <location>
        <begin position="85"/>
        <end position="104"/>
    </location>
</feature>
<comment type="caution">
    <text evidence="11">The sequence shown here is derived from an EMBL/GenBank/DDBJ whole genome shotgun (WGS) entry which is preliminary data.</text>
</comment>
<dbReference type="InterPro" id="IPR004268">
    <property type="entry name" value="MurJ"/>
</dbReference>
<protein>
    <submittedName>
        <fullName evidence="11">Lipid II flippase MurJ</fullName>
    </submittedName>
</protein>
<evidence type="ECO:0000256" key="1">
    <source>
        <dbReference type="ARBA" id="ARBA00004651"/>
    </source>
</evidence>
<gene>
    <name evidence="11" type="ORF">ACFQND_24715</name>
</gene>
<keyword evidence="5" id="KW-0573">Peptidoglycan synthesis</keyword>
<feature type="transmembrane region" description="Helical" evidence="10">
    <location>
        <begin position="375"/>
        <end position="394"/>
    </location>
</feature>
<evidence type="ECO:0000313" key="11">
    <source>
        <dbReference type="EMBL" id="MFC6284439.1"/>
    </source>
</evidence>
<dbReference type="RefSeq" id="WP_371438700.1">
    <property type="nucleotide sequence ID" value="NZ_JBHSRS010000084.1"/>
</dbReference>
<comment type="subcellular location">
    <subcellularLocation>
        <location evidence="1">Cell membrane</location>
        <topology evidence="1">Multi-pass membrane protein</topology>
    </subcellularLocation>
</comment>
<evidence type="ECO:0000256" key="5">
    <source>
        <dbReference type="ARBA" id="ARBA00022984"/>
    </source>
</evidence>
<sequence length="503" mass="52799">MYLRAGVFSLGLLLLSRVLGLLRESVQAAAFGSSGMGDVVIVMFTLPDLLVGIFLSGALAYVLLPHWAQQGAAEQNASQKKVAKTLIAAGVVLGLAIWLLQDFLAQALAPGLKGDMKALGASSLVWSAVVLPLAMLAALWTTRLQHERDFIGMYAGNLLFNFVLVAALLLVAAGAMGAGATAGLGLFLVLAMLARLGWLGWRLRRDLVPVAGPIKGAGGMELPKASVWIWAGLSSGLLLLLPLVGRSIASQGGEGALASFNYAWKLVELPLVLAVQLVASLAFPAITRTETGTPERERALQLAFSLAWALACAAVAVVATFSLPLAGLLFGWGRMGADKLEIIAQWSAIGVWSLLPQALIAVLLTVMAISQRMHVAVWAYVAGLLALLMLGWAGAGEHDGAAKGAAVMWMLDAVLAAVALVLLVAERKSLRRTFPWLACLVPLLASLLLISLKPLFAALSLQLIMILCCVYGLLVVGSAVLASPLLRGLLFERLGRGAFPVNS</sequence>
<dbReference type="Proteomes" id="UP001596270">
    <property type="component" value="Unassembled WGS sequence"/>
</dbReference>
<evidence type="ECO:0000256" key="8">
    <source>
        <dbReference type="ARBA" id="ARBA00060041"/>
    </source>
</evidence>
<feature type="transmembrane region" description="Helical" evidence="10">
    <location>
        <begin position="154"/>
        <end position="176"/>
    </location>
</feature>
<keyword evidence="4" id="KW-0133">Cell shape</keyword>
<organism evidence="11 12">
    <name type="scientific">Polaromonas aquatica</name>
    <dbReference type="NCBI Taxonomy" id="332657"/>
    <lineage>
        <taxon>Bacteria</taxon>
        <taxon>Pseudomonadati</taxon>
        <taxon>Pseudomonadota</taxon>
        <taxon>Betaproteobacteria</taxon>
        <taxon>Burkholderiales</taxon>
        <taxon>Comamonadaceae</taxon>
        <taxon>Polaromonas</taxon>
    </lineage>
</organism>
<dbReference type="PANTHER" id="PTHR43486:SF1">
    <property type="entry name" value="LIPID II FLIPPASE MURJ-RELATED"/>
    <property type="match status" value="1"/>
</dbReference>
<proteinExistence type="inferred from homology"/>
<dbReference type="Pfam" id="PF03023">
    <property type="entry name" value="MurJ"/>
    <property type="match status" value="1"/>
</dbReference>
<evidence type="ECO:0000256" key="9">
    <source>
        <dbReference type="ARBA" id="ARBA00061532"/>
    </source>
</evidence>
<feature type="transmembrane region" description="Helical" evidence="10">
    <location>
        <begin position="124"/>
        <end position="142"/>
    </location>
</feature>
<evidence type="ECO:0000256" key="6">
    <source>
        <dbReference type="ARBA" id="ARBA00022989"/>
    </source>
</evidence>
<feature type="transmembrane region" description="Helical" evidence="10">
    <location>
        <begin position="463"/>
        <end position="486"/>
    </location>
</feature>
<accession>A0ABW1U3L2</accession>
<keyword evidence="6 10" id="KW-1133">Transmembrane helix</keyword>
<feature type="transmembrane region" description="Helical" evidence="10">
    <location>
        <begin position="437"/>
        <end position="457"/>
    </location>
</feature>
<evidence type="ECO:0000256" key="2">
    <source>
        <dbReference type="ARBA" id="ARBA00022475"/>
    </source>
</evidence>
<reference evidence="12" key="1">
    <citation type="journal article" date="2019" name="Int. J. Syst. Evol. Microbiol.">
        <title>The Global Catalogue of Microorganisms (GCM) 10K type strain sequencing project: providing services to taxonomists for standard genome sequencing and annotation.</title>
        <authorList>
            <consortium name="The Broad Institute Genomics Platform"/>
            <consortium name="The Broad Institute Genome Sequencing Center for Infectious Disease"/>
            <person name="Wu L."/>
            <person name="Ma J."/>
        </authorList>
    </citation>
    <scope>NUCLEOTIDE SEQUENCE [LARGE SCALE GENOMIC DNA]</scope>
    <source>
        <strain evidence="12">CCUG 39402</strain>
    </source>
</reference>